<dbReference type="PROSITE" id="PS50030">
    <property type="entry name" value="UBA"/>
    <property type="match status" value="1"/>
</dbReference>
<keyword evidence="4" id="KW-1185">Reference proteome</keyword>
<gene>
    <name evidence="3" type="ORF">AWRI4620_LOCUS5893</name>
</gene>
<feature type="domain" description="UBA" evidence="2">
    <location>
        <begin position="627"/>
        <end position="673"/>
    </location>
</feature>
<dbReference type="Gene3D" id="1.10.8.10">
    <property type="entry name" value="DNA helicase RuvA subunit, C-terminal domain"/>
    <property type="match status" value="1"/>
</dbReference>
<evidence type="ECO:0000313" key="3">
    <source>
        <dbReference type="EMBL" id="CAD0111638.1"/>
    </source>
</evidence>
<dbReference type="Proteomes" id="UP000745764">
    <property type="component" value="Unassembled WGS sequence"/>
</dbReference>
<protein>
    <recommendedName>
        <fullName evidence="2">UBA domain-containing protein</fullName>
    </recommendedName>
</protein>
<comment type="caution">
    <text evidence="3">The sequence shown here is derived from an EMBL/GenBank/DDBJ whole genome shotgun (WGS) entry which is preliminary data.</text>
</comment>
<accession>A0A9N8KKR9</accession>
<dbReference type="AlphaFoldDB" id="A0A9N8KKR9"/>
<dbReference type="InterPro" id="IPR015940">
    <property type="entry name" value="UBA"/>
</dbReference>
<sequence>MVQHSHWNYLDVPKRSASAAFSITDPVKAGIFDEASGDSNITCATSETQYLQVTSNSSHRAPSPTFSEAVYDLQQQLSTISERLSATPSDDDNVCKPFKFDSVIDNMSRVPTLPKKSRKRQWVKPALLSASQPLPAVTDLPVRRQSVPPRKQQSSHDHEDDVRRVSSVRCSLSPDIGSMWLSWSVSSAKKSPALTFEHEALCLKIMAYSASFEDLKSLSMVNKTTRKCFENNKLRLMKSTLFNVSPPAWELRELSPFPFGNFMPTDFLDDTEISPSAYMSCTVHDRLIVRELKGVIATKCQSFIRPETVSSLMTEGSTRFEDAIYRVWSFCKMFGCDRGRENDLKGQTDWLKGGVLAHQKGCAATLSFGPEIEIDGILLNAPEHFAVGNGSGLSAEQLYDMSEIWECLFALMQAYEGETSKAQSCGIFRHTGGGFMDPKIQGRVVEEWIAYILSLGPSVVLELARFDDTSAGLDFAHLNDWTDWTPPHSGMTRRRFFREPVSQLYEERLLASTASTQSKDVTKTLLRKRQTAEMNLAYRQMSLGSRKIEEPSCALSRHDSALAPEVHKKPISRRLSTPTSPRSPFTDAGDGWRTQPMSWSPRKVSPIIEHRVDTFNRLSMLSFEGFAEDTSGLAIGKIMDIGFTNAQAKEALRITDMGSGLRVDRAVDWLLRQNRF</sequence>
<reference evidence="3" key="1">
    <citation type="submission" date="2020-06" db="EMBL/GenBank/DDBJ databases">
        <authorList>
            <person name="Onetto C."/>
        </authorList>
    </citation>
    <scope>NUCLEOTIDE SEQUENCE</scope>
</reference>
<organism evidence="3 4">
    <name type="scientific">Aureobasidium uvarum</name>
    <dbReference type="NCBI Taxonomy" id="2773716"/>
    <lineage>
        <taxon>Eukaryota</taxon>
        <taxon>Fungi</taxon>
        <taxon>Dikarya</taxon>
        <taxon>Ascomycota</taxon>
        <taxon>Pezizomycotina</taxon>
        <taxon>Dothideomycetes</taxon>
        <taxon>Dothideomycetidae</taxon>
        <taxon>Dothideales</taxon>
        <taxon>Saccotheciaceae</taxon>
        <taxon>Aureobasidium</taxon>
    </lineage>
</organism>
<dbReference type="OrthoDB" id="5376710at2759"/>
<proteinExistence type="predicted"/>
<feature type="region of interest" description="Disordered" evidence="1">
    <location>
        <begin position="572"/>
        <end position="596"/>
    </location>
</feature>
<dbReference type="SUPFAM" id="SSF46934">
    <property type="entry name" value="UBA-like"/>
    <property type="match status" value="1"/>
</dbReference>
<feature type="region of interest" description="Disordered" evidence="1">
    <location>
        <begin position="134"/>
        <end position="165"/>
    </location>
</feature>
<feature type="compositionally biased region" description="Basic and acidic residues" evidence="1">
    <location>
        <begin position="154"/>
        <end position="164"/>
    </location>
</feature>
<evidence type="ECO:0000256" key="1">
    <source>
        <dbReference type="SAM" id="MobiDB-lite"/>
    </source>
</evidence>
<evidence type="ECO:0000259" key="2">
    <source>
        <dbReference type="PROSITE" id="PS50030"/>
    </source>
</evidence>
<evidence type="ECO:0000313" key="4">
    <source>
        <dbReference type="Proteomes" id="UP000745764"/>
    </source>
</evidence>
<dbReference type="InterPro" id="IPR009060">
    <property type="entry name" value="UBA-like_sf"/>
</dbReference>
<feature type="compositionally biased region" description="Low complexity" evidence="1">
    <location>
        <begin position="573"/>
        <end position="586"/>
    </location>
</feature>
<name>A0A9N8KKR9_9PEZI</name>
<dbReference type="EMBL" id="CAINUL010000014">
    <property type="protein sequence ID" value="CAD0111638.1"/>
    <property type="molecule type" value="Genomic_DNA"/>
</dbReference>